<sequence>MAEVITPQPTELKRLGGLKTAVVNGSEYVSEKAGPLLQTASHLYDWAHQSVPSVLKPGLESIENAMVYYGKPLAEQAKEKAPQLLSDIDQK</sequence>
<feature type="non-terminal residue" evidence="1">
    <location>
        <position position="91"/>
    </location>
</feature>
<gene>
    <name evidence="1" type="ORF">CYMTET_46877</name>
</gene>
<organism evidence="1 2">
    <name type="scientific">Cymbomonas tetramitiformis</name>
    <dbReference type="NCBI Taxonomy" id="36881"/>
    <lineage>
        <taxon>Eukaryota</taxon>
        <taxon>Viridiplantae</taxon>
        <taxon>Chlorophyta</taxon>
        <taxon>Pyramimonadophyceae</taxon>
        <taxon>Pyramimonadales</taxon>
        <taxon>Pyramimonadaceae</taxon>
        <taxon>Cymbomonas</taxon>
    </lineage>
</organism>
<dbReference type="EMBL" id="LGRX02032838">
    <property type="protein sequence ID" value="KAK3243463.1"/>
    <property type="molecule type" value="Genomic_DNA"/>
</dbReference>
<dbReference type="AlphaFoldDB" id="A0AAE0BV97"/>
<accession>A0AAE0BV97</accession>
<comment type="caution">
    <text evidence="1">The sequence shown here is derived from an EMBL/GenBank/DDBJ whole genome shotgun (WGS) entry which is preliminary data.</text>
</comment>
<reference evidence="1 2" key="1">
    <citation type="journal article" date="2015" name="Genome Biol. Evol.">
        <title>Comparative Genomics of a Bacterivorous Green Alga Reveals Evolutionary Causalities and Consequences of Phago-Mixotrophic Mode of Nutrition.</title>
        <authorList>
            <person name="Burns J.A."/>
            <person name="Paasch A."/>
            <person name="Narechania A."/>
            <person name="Kim E."/>
        </authorList>
    </citation>
    <scope>NUCLEOTIDE SEQUENCE [LARGE SCALE GENOMIC DNA]</scope>
    <source>
        <strain evidence="1 2">PLY_AMNH</strain>
    </source>
</reference>
<keyword evidence="2" id="KW-1185">Reference proteome</keyword>
<evidence type="ECO:0000313" key="2">
    <source>
        <dbReference type="Proteomes" id="UP001190700"/>
    </source>
</evidence>
<proteinExistence type="predicted"/>
<protein>
    <submittedName>
        <fullName evidence="1">Uncharacterized protein</fullName>
    </submittedName>
</protein>
<name>A0AAE0BV97_9CHLO</name>
<dbReference type="Proteomes" id="UP001190700">
    <property type="component" value="Unassembled WGS sequence"/>
</dbReference>
<evidence type="ECO:0000313" key="1">
    <source>
        <dbReference type="EMBL" id="KAK3243463.1"/>
    </source>
</evidence>